<protein>
    <submittedName>
        <fullName evidence="4">Uncharacterized protein</fullName>
    </submittedName>
</protein>
<feature type="chain" id="PRO_5025611961" evidence="3">
    <location>
        <begin position="19"/>
        <end position="97"/>
    </location>
</feature>
<keyword evidence="3" id="KW-0732">Signal</keyword>
<accession>A0A6A5ERT1</accession>
<evidence type="ECO:0000256" key="2">
    <source>
        <dbReference type="SAM" id="Phobius"/>
    </source>
</evidence>
<dbReference type="EMBL" id="VHII01000004">
    <property type="protein sequence ID" value="KAF1392157.1"/>
    <property type="molecule type" value="Genomic_DNA"/>
</dbReference>
<proteinExistence type="predicted"/>
<feature type="region of interest" description="Disordered" evidence="1">
    <location>
        <begin position="49"/>
        <end position="80"/>
    </location>
</feature>
<keyword evidence="2" id="KW-1133">Transmembrane helix</keyword>
<reference evidence="4 5" key="1">
    <citation type="submission" date="2019-06" db="EMBL/GenBank/DDBJ databases">
        <title>A chromosome-scale genome assembly of the European perch, Perca fluviatilis.</title>
        <authorList>
            <person name="Roques C."/>
            <person name="Zahm M."/>
            <person name="Cabau C."/>
            <person name="Klopp C."/>
            <person name="Bouchez O."/>
            <person name="Donnadieu C."/>
            <person name="Kuhl H."/>
            <person name="Gislard M."/>
            <person name="Guendouz S."/>
            <person name="Journot L."/>
            <person name="Haffray P."/>
            <person name="Bestin A."/>
            <person name="Morvezen R."/>
            <person name="Feron R."/>
            <person name="Wen M."/>
            <person name="Jouanno E."/>
            <person name="Herpin A."/>
            <person name="Schartl M."/>
            <person name="Postlethwait J."/>
            <person name="Schaerlinger B."/>
            <person name="Chardard D."/>
            <person name="Lecocq T."/>
            <person name="Poncet C."/>
            <person name="Jaffrelo L."/>
            <person name="Lampietro C."/>
            <person name="Guiguen Y."/>
        </authorList>
    </citation>
    <scope>NUCLEOTIDE SEQUENCE [LARGE SCALE GENOMIC DNA]</scope>
    <source>
        <tissue evidence="4">Blood</tissue>
    </source>
</reference>
<evidence type="ECO:0000256" key="3">
    <source>
        <dbReference type="SAM" id="SignalP"/>
    </source>
</evidence>
<keyword evidence="2" id="KW-0472">Membrane</keyword>
<feature type="compositionally biased region" description="Polar residues" evidence="1">
    <location>
        <begin position="69"/>
        <end position="80"/>
    </location>
</feature>
<sequence length="97" mass="10810">MKSFHLLILSLMITGASSLPVTISVVVCVAVLLVLLIMVLVWKRFQRSKDTRNREQNNEDGAYEEIQERPQNPDSGTAINTIYLTANSPTNPSASRH</sequence>
<dbReference type="AlphaFoldDB" id="A0A6A5ERT1"/>
<dbReference type="Proteomes" id="UP000465112">
    <property type="component" value="Chromosome 4"/>
</dbReference>
<comment type="caution">
    <text evidence="4">The sequence shown here is derived from an EMBL/GenBank/DDBJ whole genome shotgun (WGS) entry which is preliminary data.</text>
</comment>
<organism evidence="4 5">
    <name type="scientific">Perca fluviatilis</name>
    <name type="common">European perch</name>
    <dbReference type="NCBI Taxonomy" id="8168"/>
    <lineage>
        <taxon>Eukaryota</taxon>
        <taxon>Metazoa</taxon>
        <taxon>Chordata</taxon>
        <taxon>Craniata</taxon>
        <taxon>Vertebrata</taxon>
        <taxon>Euteleostomi</taxon>
        <taxon>Actinopterygii</taxon>
        <taxon>Neopterygii</taxon>
        <taxon>Teleostei</taxon>
        <taxon>Neoteleostei</taxon>
        <taxon>Acanthomorphata</taxon>
        <taxon>Eupercaria</taxon>
        <taxon>Perciformes</taxon>
        <taxon>Percoidei</taxon>
        <taxon>Percidae</taxon>
        <taxon>Percinae</taxon>
        <taxon>Perca</taxon>
    </lineage>
</organism>
<keyword evidence="2" id="KW-0812">Transmembrane</keyword>
<evidence type="ECO:0000313" key="4">
    <source>
        <dbReference type="EMBL" id="KAF1392157.1"/>
    </source>
</evidence>
<keyword evidence="5" id="KW-1185">Reference proteome</keyword>
<evidence type="ECO:0000256" key="1">
    <source>
        <dbReference type="SAM" id="MobiDB-lite"/>
    </source>
</evidence>
<gene>
    <name evidence="4" type="ORF">PFLUV_G00049650</name>
</gene>
<name>A0A6A5ERT1_PERFL</name>
<feature type="transmembrane region" description="Helical" evidence="2">
    <location>
        <begin position="20"/>
        <end position="42"/>
    </location>
</feature>
<evidence type="ECO:0000313" key="5">
    <source>
        <dbReference type="Proteomes" id="UP000465112"/>
    </source>
</evidence>
<feature type="signal peptide" evidence="3">
    <location>
        <begin position="1"/>
        <end position="18"/>
    </location>
</feature>